<reference evidence="3 4" key="1">
    <citation type="journal article" date="2007" name="Nature">
        <title>Evolution of genes and genomes on the Drosophila phylogeny.</title>
        <authorList>
            <consortium name="Drosophila 12 Genomes Consortium"/>
            <person name="Clark A.G."/>
            <person name="Eisen M.B."/>
            <person name="Smith D.R."/>
            <person name="Bergman C.M."/>
            <person name="Oliver B."/>
            <person name="Markow T.A."/>
            <person name="Kaufman T.C."/>
            <person name="Kellis M."/>
            <person name="Gelbart W."/>
            <person name="Iyer V.N."/>
            <person name="Pollard D.A."/>
            <person name="Sackton T.B."/>
            <person name="Larracuente A.M."/>
            <person name="Singh N.D."/>
            <person name="Abad J.P."/>
            <person name="Abt D.N."/>
            <person name="Adryan B."/>
            <person name="Aguade M."/>
            <person name="Akashi H."/>
            <person name="Anderson W.W."/>
            <person name="Aquadro C.F."/>
            <person name="Ardell D.H."/>
            <person name="Arguello R."/>
            <person name="Artieri C.G."/>
            <person name="Barbash D.A."/>
            <person name="Barker D."/>
            <person name="Barsanti P."/>
            <person name="Batterham P."/>
            <person name="Batzoglou S."/>
            <person name="Begun D."/>
            <person name="Bhutkar A."/>
            <person name="Blanco E."/>
            <person name="Bosak S.A."/>
            <person name="Bradley R.K."/>
            <person name="Brand A.D."/>
            <person name="Brent M.R."/>
            <person name="Brooks A.N."/>
            <person name="Brown R.H."/>
            <person name="Butlin R.K."/>
            <person name="Caggese C."/>
            <person name="Calvi B.R."/>
            <person name="Bernardo de Carvalho A."/>
            <person name="Caspi A."/>
            <person name="Castrezana S."/>
            <person name="Celniker S.E."/>
            <person name="Chang J.L."/>
            <person name="Chapple C."/>
            <person name="Chatterji S."/>
            <person name="Chinwalla A."/>
            <person name="Civetta A."/>
            <person name="Clifton S.W."/>
            <person name="Comeron J.M."/>
            <person name="Costello J.C."/>
            <person name="Coyne J.A."/>
            <person name="Daub J."/>
            <person name="David R.G."/>
            <person name="Delcher A.L."/>
            <person name="Delehaunty K."/>
            <person name="Do C.B."/>
            <person name="Ebling H."/>
            <person name="Edwards K."/>
            <person name="Eickbush T."/>
            <person name="Evans J.D."/>
            <person name="Filipski A."/>
            <person name="Findeiss S."/>
            <person name="Freyhult E."/>
            <person name="Fulton L."/>
            <person name="Fulton R."/>
            <person name="Garcia A.C."/>
            <person name="Gardiner A."/>
            <person name="Garfield D.A."/>
            <person name="Garvin B.E."/>
            <person name="Gibson G."/>
            <person name="Gilbert D."/>
            <person name="Gnerre S."/>
            <person name="Godfrey J."/>
            <person name="Good R."/>
            <person name="Gotea V."/>
            <person name="Gravely B."/>
            <person name="Greenberg A.J."/>
            <person name="Griffiths-Jones S."/>
            <person name="Gross S."/>
            <person name="Guigo R."/>
            <person name="Gustafson E.A."/>
            <person name="Haerty W."/>
            <person name="Hahn M.W."/>
            <person name="Halligan D.L."/>
            <person name="Halpern A.L."/>
            <person name="Halter G.M."/>
            <person name="Han M.V."/>
            <person name="Heger A."/>
            <person name="Hillier L."/>
            <person name="Hinrichs A.S."/>
            <person name="Holmes I."/>
            <person name="Hoskins R.A."/>
            <person name="Hubisz M.J."/>
            <person name="Hultmark D."/>
            <person name="Huntley M.A."/>
            <person name="Jaffe D.B."/>
            <person name="Jagadeeshan S."/>
            <person name="Jeck W.R."/>
            <person name="Johnson J."/>
            <person name="Jones C.D."/>
            <person name="Jordan W.C."/>
            <person name="Karpen G.H."/>
            <person name="Kataoka E."/>
            <person name="Keightley P.D."/>
            <person name="Kheradpour P."/>
            <person name="Kirkness E.F."/>
            <person name="Koerich L.B."/>
            <person name="Kristiansen K."/>
            <person name="Kudrna D."/>
            <person name="Kulathinal R.J."/>
            <person name="Kumar S."/>
            <person name="Kwok R."/>
            <person name="Lander E."/>
            <person name="Langley C.H."/>
            <person name="Lapoint R."/>
            <person name="Lazzaro B.P."/>
            <person name="Lee S.J."/>
            <person name="Levesque L."/>
            <person name="Li R."/>
            <person name="Lin C.F."/>
            <person name="Lin M.F."/>
            <person name="Lindblad-Toh K."/>
            <person name="Llopart A."/>
            <person name="Long M."/>
            <person name="Low L."/>
            <person name="Lozovsky E."/>
            <person name="Lu J."/>
            <person name="Luo M."/>
            <person name="Machado C.A."/>
            <person name="Makalowski W."/>
            <person name="Marzo M."/>
            <person name="Matsuda M."/>
            <person name="Matzkin L."/>
            <person name="McAllister B."/>
            <person name="McBride C.S."/>
            <person name="McKernan B."/>
            <person name="McKernan K."/>
            <person name="Mendez-Lago M."/>
            <person name="Minx P."/>
            <person name="Mollenhauer M.U."/>
            <person name="Montooth K."/>
            <person name="Mount S.M."/>
            <person name="Mu X."/>
            <person name="Myers E."/>
            <person name="Negre B."/>
            <person name="Newfeld S."/>
            <person name="Nielsen R."/>
            <person name="Noor M.A."/>
            <person name="O'Grady P."/>
            <person name="Pachter L."/>
            <person name="Papaceit M."/>
            <person name="Parisi M.J."/>
            <person name="Parisi M."/>
            <person name="Parts L."/>
            <person name="Pedersen J.S."/>
            <person name="Pesole G."/>
            <person name="Phillippy A.M."/>
            <person name="Ponting C.P."/>
            <person name="Pop M."/>
            <person name="Porcelli D."/>
            <person name="Powell J.R."/>
            <person name="Prohaska S."/>
            <person name="Pruitt K."/>
            <person name="Puig M."/>
            <person name="Quesneville H."/>
            <person name="Ram K.R."/>
            <person name="Rand D."/>
            <person name="Rasmussen M.D."/>
            <person name="Reed L.K."/>
            <person name="Reenan R."/>
            <person name="Reily A."/>
            <person name="Remington K.A."/>
            <person name="Rieger T.T."/>
            <person name="Ritchie M.G."/>
            <person name="Robin C."/>
            <person name="Rogers Y.H."/>
            <person name="Rohde C."/>
            <person name="Rozas J."/>
            <person name="Rubenfield M.J."/>
            <person name="Ruiz A."/>
            <person name="Russo S."/>
            <person name="Salzberg S.L."/>
            <person name="Sanchez-Gracia A."/>
            <person name="Saranga D.J."/>
            <person name="Sato H."/>
            <person name="Schaeffer S.W."/>
            <person name="Schatz M.C."/>
            <person name="Schlenke T."/>
            <person name="Schwartz R."/>
            <person name="Segarra C."/>
            <person name="Singh R.S."/>
            <person name="Sirot L."/>
            <person name="Sirota M."/>
            <person name="Sisneros N.B."/>
            <person name="Smith C.D."/>
            <person name="Smith T.F."/>
            <person name="Spieth J."/>
            <person name="Stage D.E."/>
            <person name="Stark A."/>
            <person name="Stephan W."/>
            <person name="Strausberg R.L."/>
            <person name="Strempel S."/>
            <person name="Sturgill D."/>
            <person name="Sutton G."/>
            <person name="Sutton G.G."/>
            <person name="Tao W."/>
            <person name="Teichmann S."/>
            <person name="Tobari Y.N."/>
            <person name="Tomimura Y."/>
            <person name="Tsolas J.M."/>
            <person name="Valente V.L."/>
            <person name="Venter E."/>
            <person name="Venter J.C."/>
            <person name="Vicario S."/>
            <person name="Vieira F.G."/>
            <person name="Vilella A.J."/>
            <person name="Villasante A."/>
            <person name="Walenz B."/>
            <person name="Wang J."/>
            <person name="Wasserman M."/>
            <person name="Watts T."/>
            <person name="Wilson D."/>
            <person name="Wilson R.K."/>
            <person name="Wing R.A."/>
            <person name="Wolfner M.F."/>
            <person name="Wong A."/>
            <person name="Wong G.K."/>
            <person name="Wu C.I."/>
            <person name="Wu G."/>
            <person name="Yamamoto D."/>
            <person name="Yang H.P."/>
            <person name="Yang S.P."/>
            <person name="Yorke J.A."/>
            <person name="Yoshida K."/>
            <person name="Zdobnov E."/>
            <person name="Zhang P."/>
            <person name="Zhang Y."/>
            <person name="Zimin A.V."/>
            <person name="Baldwin J."/>
            <person name="Abdouelleil A."/>
            <person name="Abdulkadir J."/>
            <person name="Abebe A."/>
            <person name="Abera B."/>
            <person name="Abreu J."/>
            <person name="Acer S.C."/>
            <person name="Aftuck L."/>
            <person name="Alexander A."/>
            <person name="An P."/>
            <person name="Anderson E."/>
            <person name="Anderson S."/>
            <person name="Arachi H."/>
            <person name="Azer M."/>
            <person name="Bachantsang P."/>
            <person name="Barry A."/>
            <person name="Bayul T."/>
            <person name="Berlin A."/>
            <person name="Bessette D."/>
            <person name="Bloom T."/>
            <person name="Blye J."/>
            <person name="Boguslavskiy L."/>
            <person name="Bonnet C."/>
            <person name="Boukhgalter B."/>
            <person name="Bourzgui I."/>
            <person name="Brown A."/>
            <person name="Cahill P."/>
            <person name="Channer S."/>
            <person name="Cheshatsang Y."/>
            <person name="Chuda L."/>
            <person name="Citroen M."/>
            <person name="Collymore A."/>
            <person name="Cooke P."/>
            <person name="Costello M."/>
            <person name="D'Aco K."/>
            <person name="Daza R."/>
            <person name="De Haan G."/>
            <person name="DeGray S."/>
            <person name="DeMaso C."/>
            <person name="Dhargay N."/>
            <person name="Dooley K."/>
            <person name="Dooley E."/>
            <person name="Doricent M."/>
            <person name="Dorje P."/>
            <person name="Dorjee K."/>
            <person name="Dupes A."/>
            <person name="Elong R."/>
            <person name="Falk J."/>
            <person name="Farina A."/>
            <person name="Faro S."/>
            <person name="Ferguson D."/>
            <person name="Fisher S."/>
            <person name="Foley C.D."/>
            <person name="Franke A."/>
            <person name="Friedrich D."/>
            <person name="Gadbois L."/>
            <person name="Gearin G."/>
            <person name="Gearin C.R."/>
            <person name="Giannoukos G."/>
            <person name="Goode T."/>
            <person name="Graham J."/>
            <person name="Grandbois E."/>
            <person name="Grewal S."/>
            <person name="Gyaltsen K."/>
            <person name="Hafez N."/>
            <person name="Hagos B."/>
            <person name="Hall J."/>
            <person name="Henson C."/>
            <person name="Hollinger A."/>
            <person name="Honan T."/>
            <person name="Huard M.D."/>
            <person name="Hughes L."/>
            <person name="Hurhula B."/>
            <person name="Husby M.E."/>
            <person name="Kamat A."/>
            <person name="Kanga B."/>
            <person name="Kashin S."/>
            <person name="Khazanovich D."/>
            <person name="Kisner P."/>
            <person name="Lance K."/>
            <person name="Lara M."/>
            <person name="Lee W."/>
            <person name="Lennon N."/>
            <person name="Letendre F."/>
            <person name="LeVine R."/>
            <person name="Lipovsky A."/>
            <person name="Liu X."/>
            <person name="Liu J."/>
            <person name="Liu S."/>
            <person name="Lokyitsang T."/>
            <person name="Lokyitsang Y."/>
            <person name="Lubonja R."/>
            <person name="Lui A."/>
            <person name="MacDonald P."/>
            <person name="Magnisalis V."/>
            <person name="Maru K."/>
            <person name="Matthews C."/>
            <person name="McCusker W."/>
            <person name="McDonough S."/>
            <person name="Mehta T."/>
            <person name="Meldrim J."/>
            <person name="Meneus L."/>
            <person name="Mihai O."/>
            <person name="Mihalev A."/>
            <person name="Mihova T."/>
            <person name="Mittelman R."/>
            <person name="Mlenga V."/>
            <person name="Montmayeur A."/>
            <person name="Mulrain L."/>
            <person name="Navidi A."/>
            <person name="Naylor J."/>
            <person name="Negash T."/>
            <person name="Nguyen T."/>
            <person name="Nguyen N."/>
            <person name="Nicol R."/>
            <person name="Norbu C."/>
            <person name="Norbu N."/>
            <person name="Novod N."/>
            <person name="O'Neill B."/>
            <person name="Osman S."/>
            <person name="Markiewicz E."/>
            <person name="Oyono O.L."/>
            <person name="Patti C."/>
            <person name="Phunkhang P."/>
            <person name="Pierre F."/>
            <person name="Priest M."/>
            <person name="Raghuraman S."/>
            <person name="Rege F."/>
            <person name="Reyes R."/>
            <person name="Rise C."/>
            <person name="Rogov P."/>
            <person name="Ross K."/>
            <person name="Ryan E."/>
            <person name="Settipalli S."/>
            <person name="Shea T."/>
            <person name="Sherpa N."/>
            <person name="Shi L."/>
            <person name="Shih D."/>
            <person name="Sparrow T."/>
            <person name="Spaulding J."/>
            <person name="Stalker J."/>
            <person name="Stange-Thomann N."/>
            <person name="Stavropoulos S."/>
            <person name="Stone C."/>
            <person name="Strader C."/>
            <person name="Tesfaye S."/>
            <person name="Thomson T."/>
            <person name="Thoulutsang Y."/>
            <person name="Thoulutsang D."/>
            <person name="Topham K."/>
            <person name="Topping I."/>
            <person name="Tsamla T."/>
            <person name="Vassiliev H."/>
            <person name="Vo A."/>
            <person name="Wangchuk T."/>
            <person name="Wangdi T."/>
            <person name="Weiand M."/>
            <person name="Wilkinson J."/>
            <person name="Wilson A."/>
            <person name="Yadav S."/>
            <person name="Young G."/>
            <person name="Yu Q."/>
            <person name="Zembek L."/>
            <person name="Zhong D."/>
            <person name="Zimmer A."/>
            <person name="Zwirko Z."/>
            <person name="Jaffe D.B."/>
            <person name="Alvarez P."/>
            <person name="Brockman W."/>
            <person name="Butler J."/>
            <person name="Chin C."/>
            <person name="Gnerre S."/>
            <person name="Grabherr M."/>
            <person name="Kleber M."/>
            <person name="Mauceli E."/>
            <person name="MacCallum I."/>
        </authorList>
    </citation>
    <scope>NUCLEOTIDE SEQUENCE [LARGE SCALE GENOMIC DNA]</scope>
    <source>
        <strain evidence="4">Tucson 14024-0371.13</strain>
    </source>
</reference>
<evidence type="ECO:0000313" key="4">
    <source>
        <dbReference type="Proteomes" id="UP000007801"/>
    </source>
</evidence>
<organism evidence="3 4">
    <name type="scientific">Drosophila ananassae</name>
    <name type="common">Fruit fly</name>
    <dbReference type="NCBI Taxonomy" id="7217"/>
    <lineage>
        <taxon>Eukaryota</taxon>
        <taxon>Metazoa</taxon>
        <taxon>Ecdysozoa</taxon>
        <taxon>Arthropoda</taxon>
        <taxon>Hexapoda</taxon>
        <taxon>Insecta</taxon>
        <taxon>Pterygota</taxon>
        <taxon>Neoptera</taxon>
        <taxon>Endopterygota</taxon>
        <taxon>Diptera</taxon>
        <taxon>Brachycera</taxon>
        <taxon>Muscomorpha</taxon>
        <taxon>Ephydroidea</taxon>
        <taxon>Drosophilidae</taxon>
        <taxon>Drosophila</taxon>
        <taxon>Sophophora</taxon>
    </lineage>
</organism>
<protein>
    <recommendedName>
        <fullName evidence="5">Attacin C-terminal domain-containing protein</fullName>
    </recommendedName>
</protein>
<dbReference type="KEGG" id="dan:6499203"/>
<sequence>MAFRYMFLLSVLVVLVQGSHLDIIEHESLEGGVLAAASLAGVSQGRSAVAQPQRSESSHGSAGRLAVSPISGSRTNGATGGSLNRLAAGSLNRSVSSSLNRPTGTSYNRPSGGNLVRPIGAGHGNVHGNRNRFQKPH</sequence>
<evidence type="ECO:0000256" key="2">
    <source>
        <dbReference type="SAM" id="SignalP"/>
    </source>
</evidence>
<feature type="compositionally biased region" description="Polar residues" evidence="1">
    <location>
        <begin position="102"/>
        <end position="111"/>
    </location>
</feature>
<keyword evidence="4" id="KW-1185">Reference proteome</keyword>
<dbReference type="AlphaFoldDB" id="B3LVR0"/>
<dbReference type="GeneID" id="6499203"/>
<feature type="region of interest" description="Disordered" evidence="1">
    <location>
        <begin position="45"/>
        <end position="137"/>
    </location>
</feature>
<feature type="compositionally biased region" description="Low complexity" evidence="1">
    <location>
        <begin position="90"/>
        <end position="101"/>
    </location>
</feature>
<evidence type="ECO:0000313" key="3">
    <source>
        <dbReference type="EMBL" id="EDV43684.1"/>
    </source>
</evidence>
<evidence type="ECO:0000256" key="1">
    <source>
        <dbReference type="SAM" id="MobiDB-lite"/>
    </source>
</evidence>
<evidence type="ECO:0008006" key="5">
    <source>
        <dbReference type="Google" id="ProtNLM"/>
    </source>
</evidence>
<dbReference type="InParanoid" id="B3LVR0"/>
<dbReference type="HOGENOM" id="CLU_1867194_0_0_1"/>
<dbReference type="OMA" id="MAFHYIF"/>
<feature type="chain" id="PRO_5002791488" description="Attacin C-terminal domain-containing protein" evidence="2">
    <location>
        <begin position="19"/>
        <end position="137"/>
    </location>
</feature>
<proteinExistence type="predicted"/>
<feature type="signal peptide" evidence="2">
    <location>
        <begin position="1"/>
        <end position="18"/>
    </location>
</feature>
<gene>
    <name evidence="3" type="primary">Dana\GF16407</name>
    <name evidence="3" type="synonym">dana_GLEANR_17676</name>
    <name evidence="3" type="ORF">GF16407</name>
</gene>
<feature type="compositionally biased region" description="Polar residues" evidence="1">
    <location>
        <begin position="45"/>
        <end position="60"/>
    </location>
</feature>
<dbReference type="EMBL" id="CH902617">
    <property type="protein sequence ID" value="EDV43684.1"/>
    <property type="molecule type" value="Genomic_DNA"/>
</dbReference>
<dbReference type="Proteomes" id="UP000007801">
    <property type="component" value="Unassembled WGS sequence"/>
</dbReference>
<accession>B3LVR0</accession>
<keyword evidence="2" id="KW-0732">Signal</keyword>
<name>B3LVR0_DROAN</name>